<dbReference type="EMBL" id="JAUEPR010000167">
    <property type="protein sequence ID" value="KAK0460766.1"/>
    <property type="molecule type" value="Genomic_DNA"/>
</dbReference>
<reference evidence="1" key="1">
    <citation type="submission" date="2023-06" db="EMBL/GenBank/DDBJ databases">
        <authorList>
            <consortium name="Lawrence Berkeley National Laboratory"/>
            <person name="Ahrendt S."/>
            <person name="Sahu N."/>
            <person name="Indic B."/>
            <person name="Wong-Bajracharya J."/>
            <person name="Merenyi Z."/>
            <person name="Ke H.-M."/>
            <person name="Monk M."/>
            <person name="Kocsube S."/>
            <person name="Drula E."/>
            <person name="Lipzen A."/>
            <person name="Balint B."/>
            <person name="Henrissat B."/>
            <person name="Andreopoulos B."/>
            <person name="Martin F.M."/>
            <person name="Harder C.B."/>
            <person name="Rigling D."/>
            <person name="Ford K.L."/>
            <person name="Foster G.D."/>
            <person name="Pangilinan J."/>
            <person name="Papanicolaou A."/>
            <person name="Barry K."/>
            <person name="LaButti K."/>
            <person name="Viragh M."/>
            <person name="Koriabine M."/>
            <person name="Yan M."/>
            <person name="Riley R."/>
            <person name="Champramary S."/>
            <person name="Plett K.L."/>
            <person name="Tsai I.J."/>
            <person name="Slot J."/>
            <person name="Sipos G."/>
            <person name="Plett J."/>
            <person name="Nagy L.G."/>
            <person name="Grigoriev I.V."/>
        </authorList>
    </citation>
    <scope>NUCLEOTIDE SEQUENCE</scope>
    <source>
        <strain evidence="1">ICMP 16352</strain>
    </source>
</reference>
<proteinExistence type="predicted"/>
<comment type="caution">
    <text evidence="1">The sequence shown here is derived from an EMBL/GenBank/DDBJ whole genome shotgun (WGS) entry which is preliminary data.</text>
</comment>
<accession>A0AA39T2Y7</accession>
<protein>
    <submittedName>
        <fullName evidence="1">Uncharacterized protein</fullName>
    </submittedName>
</protein>
<dbReference type="Proteomes" id="UP001175227">
    <property type="component" value="Unassembled WGS sequence"/>
</dbReference>
<evidence type="ECO:0000313" key="2">
    <source>
        <dbReference type="Proteomes" id="UP001175227"/>
    </source>
</evidence>
<organism evidence="1 2">
    <name type="scientific">Armillaria novae-zelandiae</name>
    <dbReference type="NCBI Taxonomy" id="153914"/>
    <lineage>
        <taxon>Eukaryota</taxon>
        <taxon>Fungi</taxon>
        <taxon>Dikarya</taxon>
        <taxon>Basidiomycota</taxon>
        <taxon>Agaricomycotina</taxon>
        <taxon>Agaricomycetes</taxon>
        <taxon>Agaricomycetidae</taxon>
        <taxon>Agaricales</taxon>
        <taxon>Marasmiineae</taxon>
        <taxon>Physalacriaceae</taxon>
        <taxon>Armillaria</taxon>
    </lineage>
</organism>
<keyword evidence="2" id="KW-1185">Reference proteome</keyword>
<name>A0AA39T2Y7_9AGAR</name>
<evidence type="ECO:0000313" key="1">
    <source>
        <dbReference type="EMBL" id="KAK0460766.1"/>
    </source>
</evidence>
<dbReference type="AlphaFoldDB" id="A0AA39T2Y7"/>
<gene>
    <name evidence="1" type="ORF">IW261DRAFT_1614539</name>
</gene>
<sequence length="217" mass="24417">MEDWEVPVSEIRSWIYSLIDYWGFDTVISFRNRAMEGPLDERGVQMFACESEVLENHATVSDRVRAWRNNVAVVPSHSPPIHSFDAHRRVFSFFDEPYTPGEAPNEVPPLRALIHDLREAEHTLAPFYHDPYTEPYETAATSYYHGGQPIGVDDDNAKPAIPSASVSTAVAGIYTSSSDVAINDSWLACRIPRSFDGIALIALYEQERKARASDVKE</sequence>